<name>A0A6H5HRK6_9HEMI</name>
<evidence type="ECO:0000313" key="1">
    <source>
        <dbReference type="EMBL" id="CAB0019525.1"/>
    </source>
</evidence>
<accession>A0A6H5HRK6</accession>
<organism evidence="1 2">
    <name type="scientific">Nesidiocoris tenuis</name>
    <dbReference type="NCBI Taxonomy" id="355587"/>
    <lineage>
        <taxon>Eukaryota</taxon>
        <taxon>Metazoa</taxon>
        <taxon>Ecdysozoa</taxon>
        <taxon>Arthropoda</taxon>
        <taxon>Hexapoda</taxon>
        <taxon>Insecta</taxon>
        <taxon>Pterygota</taxon>
        <taxon>Neoptera</taxon>
        <taxon>Paraneoptera</taxon>
        <taxon>Hemiptera</taxon>
        <taxon>Heteroptera</taxon>
        <taxon>Panheteroptera</taxon>
        <taxon>Cimicomorpha</taxon>
        <taxon>Miridae</taxon>
        <taxon>Dicyphina</taxon>
        <taxon>Nesidiocoris</taxon>
    </lineage>
</organism>
<sequence>MIDFDDELNVQFHCEFDFDFDDEFYVLFHSTCLNAYDCRIQNGESSGPCALGLGVCCVYDNGSGGGPVFGAQGTPLGQGSPSSSQCNDRVIMPCDTEDFIRNSPSRRLAASSRSTYAFNSGLAKVKKIQKTTLACVSATNNKPARDGPSLNLETTMIENN</sequence>
<dbReference type="OrthoDB" id="6344756at2759"/>
<keyword evidence="2" id="KW-1185">Reference proteome</keyword>
<gene>
    <name evidence="1" type="ORF">NTEN_LOCUS23237</name>
</gene>
<dbReference type="EMBL" id="CADCXU010033975">
    <property type="protein sequence ID" value="CAB0019525.1"/>
    <property type="molecule type" value="Genomic_DNA"/>
</dbReference>
<reference evidence="1 2" key="1">
    <citation type="submission" date="2020-02" db="EMBL/GenBank/DDBJ databases">
        <authorList>
            <person name="Ferguson B K."/>
        </authorList>
    </citation>
    <scope>NUCLEOTIDE SEQUENCE [LARGE SCALE GENOMIC DNA]</scope>
</reference>
<dbReference type="AlphaFoldDB" id="A0A6H5HRK6"/>
<evidence type="ECO:0000313" key="2">
    <source>
        <dbReference type="Proteomes" id="UP000479000"/>
    </source>
</evidence>
<proteinExistence type="predicted"/>
<dbReference type="Proteomes" id="UP000479000">
    <property type="component" value="Unassembled WGS sequence"/>
</dbReference>
<protein>
    <submittedName>
        <fullName evidence="1">Uncharacterized protein</fullName>
    </submittedName>
</protein>